<dbReference type="InterPro" id="IPR003660">
    <property type="entry name" value="HAMP_dom"/>
</dbReference>
<dbReference type="AlphaFoldDB" id="A0A0R2EHV3"/>
<dbReference type="InterPro" id="IPR005467">
    <property type="entry name" value="His_kinase_dom"/>
</dbReference>
<gene>
    <name evidence="13" type="ORF">FD14_GL002774</name>
</gene>
<dbReference type="GO" id="GO:0000155">
    <property type="term" value="F:phosphorelay sensor kinase activity"/>
    <property type="evidence" value="ECO:0007669"/>
    <property type="project" value="InterPro"/>
</dbReference>
<feature type="domain" description="Histidine kinase" evidence="11">
    <location>
        <begin position="138"/>
        <end position="352"/>
    </location>
</feature>
<evidence type="ECO:0000256" key="2">
    <source>
        <dbReference type="ARBA" id="ARBA00004370"/>
    </source>
</evidence>
<dbReference type="Gene3D" id="1.10.287.130">
    <property type="match status" value="1"/>
</dbReference>
<organism evidence="13 14">
    <name type="scientific">Secundilactobacillus similis DSM 23365 = JCM 2765</name>
    <dbReference type="NCBI Taxonomy" id="1423804"/>
    <lineage>
        <taxon>Bacteria</taxon>
        <taxon>Bacillati</taxon>
        <taxon>Bacillota</taxon>
        <taxon>Bacilli</taxon>
        <taxon>Lactobacillales</taxon>
        <taxon>Lactobacillaceae</taxon>
        <taxon>Secundilactobacillus</taxon>
    </lineage>
</organism>
<evidence type="ECO:0000259" key="12">
    <source>
        <dbReference type="PROSITE" id="PS50885"/>
    </source>
</evidence>
<dbReference type="CDD" id="cd00082">
    <property type="entry name" value="HisKA"/>
    <property type="match status" value="1"/>
</dbReference>
<dbReference type="SUPFAM" id="SSF47384">
    <property type="entry name" value="Homodimeric domain of signal transducing histidine kinase"/>
    <property type="match status" value="1"/>
</dbReference>
<keyword evidence="9" id="KW-0902">Two-component regulatory system</keyword>
<keyword evidence="8" id="KW-0067">ATP-binding</keyword>
<feature type="domain" description="HAMP" evidence="12">
    <location>
        <begin position="74"/>
        <end position="130"/>
    </location>
</feature>
<evidence type="ECO:0000256" key="1">
    <source>
        <dbReference type="ARBA" id="ARBA00000085"/>
    </source>
</evidence>
<keyword evidence="10" id="KW-0472">Membrane</keyword>
<dbReference type="EMBL" id="AYZM01000177">
    <property type="protein sequence ID" value="KRN15967.1"/>
    <property type="molecule type" value="Genomic_DNA"/>
</dbReference>
<dbReference type="Gene3D" id="3.30.565.10">
    <property type="entry name" value="Histidine kinase-like ATPase, C-terminal domain"/>
    <property type="match status" value="1"/>
</dbReference>
<dbReference type="PATRIC" id="fig|1423804.4.peg.2989"/>
<evidence type="ECO:0000256" key="4">
    <source>
        <dbReference type="ARBA" id="ARBA00022553"/>
    </source>
</evidence>
<dbReference type="GO" id="GO:0016020">
    <property type="term" value="C:membrane"/>
    <property type="evidence" value="ECO:0007669"/>
    <property type="project" value="UniProtKB-SubCell"/>
</dbReference>
<dbReference type="Gene3D" id="6.10.340.10">
    <property type="match status" value="1"/>
</dbReference>
<evidence type="ECO:0000256" key="5">
    <source>
        <dbReference type="ARBA" id="ARBA00022679"/>
    </source>
</evidence>
<keyword evidence="14" id="KW-1185">Reference proteome</keyword>
<dbReference type="PROSITE" id="PS50109">
    <property type="entry name" value="HIS_KIN"/>
    <property type="match status" value="1"/>
</dbReference>
<dbReference type="GO" id="GO:0000156">
    <property type="term" value="F:phosphorelay response regulator activity"/>
    <property type="evidence" value="ECO:0007669"/>
    <property type="project" value="TreeGrafter"/>
</dbReference>
<evidence type="ECO:0000256" key="9">
    <source>
        <dbReference type="ARBA" id="ARBA00023012"/>
    </source>
</evidence>
<dbReference type="SMART" id="SM00388">
    <property type="entry name" value="HisKA"/>
    <property type="match status" value="1"/>
</dbReference>
<dbReference type="CDD" id="cd06225">
    <property type="entry name" value="HAMP"/>
    <property type="match status" value="1"/>
</dbReference>
<dbReference type="InterPro" id="IPR050351">
    <property type="entry name" value="BphY/WalK/GraS-like"/>
</dbReference>
<evidence type="ECO:0000256" key="6">
    <source>
        <dbReference type="ARBA" id="ARBA00022741"/>
    </source>
</evidence>
<dbReference type="PRINTS" id="PR00344">
    <property type="entry name" value="BCTRLSENSOR"/>
</dbReference>
<dbReference type="Proteomes" id="UP000051442">
    <property type="component" value="Unassembled WGS sequence"/>
</dbReference>
<dbReference type="GO" id="GO:0007234">
    <property type="term" value="P:osmosensory signaling via phosphorelay pathway"/>
    <property type="evidence" value="ECO:0007669"/>
    <property type="project" value="TreeGrafter"/>
</dbReference>
<protein>
    <recommendedName>
        <fullName evidence="3">histidine kinase</fullName>
        <ecNumber evidence="3">2.7.13.3</ecNumber>
    </recommendedName>
</protein>
<dbReference type="EC" id="2.7.13.3" evidence="3"/>
<keyword evidence="5" id="KW-0808">Transferase</keyword>
<keyword evidence="10" id="KW-0812">Transmembrane</keyword>
<evidence type="ECO:0000256" key="10">
    <source>
        <dbReference type="SAM" id="Phobius"/>
    </source>
</evidence>
<comment type="subcellular location">
    <subcellularLocation>
        <location evidence="2">Membrane</location>
    </subcellularLocation>
</comment>
<dbReference type="FunFam" id="3.30.565.10:FF:000006">
    <property type="entry name" value="Sensor histidine kinase WalK"/>
    <property type="match status" value="1"/>
</dbReference>
<dbReference type="PROSITE" id="PS50885">
    <property type="entry name" value="HAMP"/>
    <property type="match status" value="1"/>
</dbReference>
<evidence type="ECO:0000259" key="11">
    <source>
        <dbReference type="PROSITE" id="PS50109"/>
    </source>
</evidence>
<dbReference type="GO" id="GO:0030295">
    <property type="term" value="F:protein kinase activator activity"/>
    <property type="evidence" value="ECO:0007669"/>
    <property type="project" value="TreeGrafter"/>
</dbReference>
<evidence type="ECO:0000256" key="7">
    <source>
        <dbReference type="ARBA" id="ARBA00022777"/>
    </source>
</evidence>
<keyword evidence="6" id="KW-0547">Nucleotide-binding</keyword>
<evidence type="ECO:0000313" key="14">
    <source>
        <dbReference type="Proteomes" id="UP000051442"/>
    </source>
</evidence>
<dbReference type="InterPro" id="IPR036890">
    <property type="entry name" value="HATPase_C_sf"/>
</dbReference>
<dbReference type="OrthoDB" id="9813151at2"/>
<dbReference type="InterPro" id="IPR003661">
    <property type="entry name" value="HisK_dim/P_dom"/>
</dbReference>
<name>A0A0R2EHV3_9LACO</name>
<keyword evidence="7 13" id="KW-0418">Kinase</keyword>
<dbReference type="Pfam" id="PF00512">
    <property type="entry name" value="HisKA"/>
    <property type="match status" value="1"/>
</dbReference>
<reference evidence="13 14" key="1">
    <citation type="journal article" date="2015" name="Genome Announc.">
        <title>Expanding the biotechnology potential of lactobacilli through comparative genomics of 213 strains and associated genera.</title>
        <authorList>
            <person name="Sun Z."/>
            <person name="Harris H.M."/>
            <person name="McCann A."/>
            <person name="Guo C."/>
            <person name="Argimon S."/>
            <person name="Zhang W."/>
            <person name="Yang X."/>
            <person name="Jeffery I.B."/>
            <person name="Cooney J.C."/>
            <person name="Kagawa T.F."/>
            <person name="Liu W."/>
            <person name="Song Y."/>
            <person name="Salvetti E."/>
            <person name="Wrobel A."/>
            <person name="Rasinkangas P."/>
            <person name="Parkhill J."/>
            <person name="Rea M.C."/>
            <person name="O'Sullivan O."/>
            <person name="Ritari J."/>
            <person name="Douillard F.P."/>
            <person name="Paul Ross R."/>
            <person name="Yang R."/>
            <person name="Briner A.E."/>
            <person name="Felis G.E."/>
            <person name="de Vos W.M."/>
            <person name="Barrangou R."/>
            <person name="Klaenhammer T.R."/>
            <person name="Caufield P.W."/>
            <person name="Cui Y."/>
            <person name="Zhang H."/>
            <person name="O'Toole P.W."/>
        </authorList>
    </citation>
    <scope>NUCLEOTIDE SEQUENCE [LARGE SCALE GENOMIC DNA]</scope>
    <source>
        <strain evidence="13 14">DSM 23365</strain>
    </source>
</reference>
<dbReference type="Pfam" id="PF02518">
    <property type="entry name" value="HATPase_c"/>
    <property type="match status" value="1"/>
</dbReference>
<evidence type="ECO:0000256" key="8">
    <source>
        <dbReference type="ARBA" id="ARBA00022840"/>
    </source>
</evidence>
<dbReference type="SUPFAM" id="SSF55874">
    <property type="entry name" value="ATPase domain of HSP90 chaperone/DNA topoisomerase II/histidine kinase"/>
    <property type="match status" value="1"/>
</dbReference>
<dbReference type="InterPro" id="IPR036097">
    <property type="entry name" value="HisK_dim/P_sf"/>
</dbReference>
<accession>A0A0R2EHV3</accession>
<proteinExistence type="predicted"/>
<dbReference type="SMART" id="SM00304">
    <property type="entry name" value="HAMP"/>
    <property type="match status" value="1"/>
</dbReference>
<keyword evidence="10" id="KW-1133">Transmembrane helix</keyword>
<dbReference type="STRING" id="1423804.FD14_GL002774"/>
<keyword evidence="4" id="KW-0597">Phosphoprotein</keyword>
<feature type="transmembrane region" description="Helical" evidence="10">
    <location>
        <begin position="20"/>
        <end position="38"/>
    </location>
</feature>
<evidence type="ECO:0000313" key="13">
    <source>
        <dbReference type="EMBL" id="KRN15967.1"/>
    </source>
</evidence>
<dbReference type="PANTHER" id="PTHR42878">
    <property type="entry name" value="TWO-COMPONENT HISTIDINE KINASE"/>
    <property type="match status" value="1"/>
</dbReference>
<dbReference type="GO" id="GO:0005524">
    <property type="term" value="F:ATP binding"/>
    <property type="evidence" value="ECO:0007669"/>
    <property type="project" value="UniProtKB-KW"/>
</dbReference>
<feature type="transmembrane region" description="Helical" evidence="10">
    <location>
        <begin position="50"/>
        <end position="70"/>
    </location>
</feature>
<evidence type="ECO:0000256" key="3">
    <source>
        <dbReference type="ARBA" id="ARBA00012438"/>
    </source>
</evidence>
<dbReference type="PANTHER" id="PTHR42878:SF7">
    <property type="entry name" value="SENSOR HISTIDINE KINASE GLRK"/>
    <property type="match status" value="1"/>
</dbReference>
<dbReference type="SMART" id="SM00387">
    <property type="entry name" value="HATPase_c"/>
    <property type="match status" value="1"/>
</dbReference>
<dbReference type="InterPro" id="IPR003594">
    <property type="entry name" value="HATPase_dom"/>
</dbReference>
<dbReference type="SUPFAM" id="SSF158472">
    <property type="entry name" value="HAMP domain-like"/>
    <property type="match status" value="1"/>
</dbReference>
<dbReference type="Pfam" id="PF00672">
    <property type="entry name" value="HAMP"/>
    <property type="match status" value="1"/>
</dbReference>
<comment type="catalytic activity">
    <reaction evidence="1">
        <text>ATP + protein L-histidine = ADP + protein N-phospho-L-histidine.</text>
        <dbReference type="EC" id="2.7.13.3"/>
    </reaction>
</comment>
<comment type="caution">
    <text evidence="13">The sequence shown here is derived from an EMBL/GenBank/DDBJ whole genome shotgun (WGS) entry which is preliminary data.</text>
</comment>
<sequence>MKAKKRLTVHVSHFSWLEVFLSFLIMSLVAAVPGLLYGQHNWRVVFSVYSLWYALYWVIIALVFVGFTAWQRYRSMDRPLRELSDAAERVASGDFSVYLQPLHSPANYDYLDAMFANFNTMVAELGSIETLSDDFIANVSHEFKRPLANIEGYAQALQLPNLSEADRLQYTATIIQSTQQLSGLVTNVLRLNKLQNQTIKPQLETLDLNDQLTRVVLDHDAMLEAKSLEMAIDLPEKLELTSDAALLRVVWQNLLRNAIKFTPANGQISLSATQTDTAITVSLQDTGEGMSAETQRHLFDKFYQGDSSHASEGNGLGMAMVAQILRLVNGEIQVTSELGQGSTFTVTLPLASKKITT</sequence>
<dbReference type="InterPro" id="IPR004358">
    <property type="entry name" value="Sig_transdc_His_kin-like_C"/>
</dbReference>
<dbReference type="RefSeq" id="WP_054733896.1">
    <property type="nucleotide sequence ID" value="NZ_AYZM01000177.1"/>
</dbReference>